<sequence>MGKAQANLSLVEKIPALVPDRLDEIKELFADDFVWHYINAQLPQLHGDYQRFDGLQGFFRKLGKLTDNTFSVRIHQAYAVGDEFVVAHACPSMTLDGSSFEIDAVVVWRIVDQRLKEAWDIPSLHSLRSQSS</sequence>
<dbReference type="RefSeq" id="WP_163659800.1">
    <property type="nucleotide sequence ID" value="NZ_QZCE01000001.1"/>
</dbReference>
<dbReference type="SUPFAM" id="SSF54427">
    <property type="entry name" value="NTF2-like"/>
    <property type="match status" value="1"/>
</dbReference>
<comment type="caution">
    <text evidence="2">The sequence shown here is derived from an EMBL/GenBank/DDBJ whole genome shotgun (WGS) entry which is preliminary data.</text>
</comment>
<dbReference type="Pfam" id="PF12680">
    <property type="entry name" value="SnoaL_2"/>
    <property type="match status" value="1"/>
</dbReference>
<dbReference type="Gene3D" id="3.10.450.50">
    <property type="match status" value="1"/>
</dbReference>
<evidence type="ECO:0000313" key="3">
    <source>
        <dbReference type="Proteomes" id="UP000473574"/>
    </source>
</evidence>
<dbReference type="EMBL" id="QZCE01000001">
    <property type="protein sequence ID" value="NEZ61825.1"/>
    <property type="molecule type" value="Genomic_DNA"/>
</dbReference>
<proteinExistence type="predicted"/>
<protein>
    <submittedName>
        <fullName evidence="2">Nuclear transport factor 2 family protein</fullName>
    </submittedName>
</protein>
<feature type="domain" description="SnoaL-like" evidence="1">
    <location>
        <begin position="18"/>
        <end position="117"/>
    </location>
</feature>
<organism evidence="2 3">
    <name type="scientific">Adonisia turfae CCMR0082</name>
    <dbReference type="NCBI Taxonomy" id="2304604"/>
    <lineage>
        <taxon>Bacteria</taxon>
        <taxon>Bacillati</taxon>
        <taxon>Cyanobacteriota</taxon>
        <taxon>Adonisia</taxon>
        <taxon>Adonisia turfae</taxon>
    </lineage>
</organism>
<accession>A0A6M0S058</accession>
<evidence type="ECO:0000313" key="2">
    <source>
        <dbReference type="EMBL" id="NEZ61825.1"/>
    </source>
</evidence>
<dbReference type="InterPro" id="IPR032710">
    <property type="entry name" value="NTF2-like_dom_sf"/>
</dbReference>
<evidence type="ECO:0000259" key="1">
    <source>
        <dbReference type="Pfam" id="PF12680"/>
    </source>
</evidence>
<dbReference type="AlphaFoldDB" id="A0A6M0S058"/>
<dbReference type="InterPro" id="IPR037401">
    <property type="entry name" value="SnoaL-like"/>
</dbReference>
<name>A0A6M0S058_9CYAN</name>
<reference evidence="2 3" key="1">
    <citation type="journal article" date="2020" name="Microb. Ecol.">
        <title>Ecogenomics of the Marine Benthic Filamentous Cyanobacterium Adonisia.</title>
        <authorList>
            <person name="Walter J.M."/>
            <person name="Coutinho F.H."/>
            <person name="Leomil L."/>
            <person name="Hargreaves P.I."/>
            <person name="Campeao M.E."/>
            <person name="Vieira V.V."/>
            <person name="Silva B.S."/>
            <person name="Fistarol G.O."/>
            <person name="Salomon P.S."/>
            <person name="Sawabe T."/>
            <person name="Mino S."/>
            <person name="Hosokawa M."/>
            <person name="Miyashita H."/>
            <person name="Maruyama F."/>
            <person name="van Verk M.C."/>
            <person name="Dutilh B.E."/>
            <person name="Thompson C.C."/>
            <person name="Thompson F.L."/>
        </authorList>
    </citation>
    <scope>NUCLEOTIDE SEQUENCE [LARGE SCALE GENOMIC DNA]</scope>
    <source>
        <strain evidence="2 3">CCMR0082</strain>
    </source>
</reference>
<dbReference type="Proteomes" id="UP000473574">
    <property type="component" value="Unassembled WGS sequence"/>
</dbReference>
<gene>
    <name evidence="2" type="ORF">D0962_03385</name>
</gene>